<dbReference type="Proteomes" id="UP001202328">
    <property type="component" value="Unassembled WGS sequence"/>
</dbReference>
<feature type="transmembrane region" description="Helical" evidence="7">
    <location>
        <begin position="295"/>
        <end position="315"/>
    </location>
</feature>
<feature type="transmembrane region" description="Helical" evidence="7">
    <location>
        <begin position="321"/>
        <end position="340"/>
    </location>
</feature>
<organism evidence="8 9">
    <name type="scientific">Papaver atlanticum</name>
    <dbReference type="NCBI Taxonomy" id="357466"/>
    <lineage>
        <taxon>Eukaryota</taxon>
        <taxon>Viridiplantae</taxon>
        <taxon>Streptophyta</taxon>
        <taxon>Embryophyta</taxon>
        <taxon>Tracheophyta</taxon>
        <taxon>Spermatophyta</taxon>
        <taxon>Magnoliopsida</taxon>
        <taxon>Ranunculales</taxon>
        <taxon>Papaveraceae</taxon>
        <taxon>Papaveroideae</taxon>
        <taxon>Papaver</taxon>
    </lineage>
</organism>
<keyword evidence="3 7" id="KW-0812">Transmembrane</keyword>
<feature type="transmembrane region" description="Helical" evidence="7">
    <location>
        <begin position="377"/>
        <end position="394"/>
    </location>
</feature>
<protein>
    <recommendedName>
        <fullName evidence="10">Protein FATTY ACID EXPORT 3, chloroplastic</fullName>
    </recommendedName>
</protein>
<reference evidence="8" key="1">
    <citation type="submission" date="2022-04" db="EMBL/GenBank/DDBJ databases">
        <title>A functionally conserved STORR gene fusion in Papaver species that diverged 16.8 million years ago.</title>
        <authorList>
            <person name="Catania T."/>
        </authorList>
    </citation>
    <scope>NUCLEOTIDE SEQUENCE</scope>
    <source>
        <strain evidence="8">S-188037</strain>
    </source>
</reference>
<comment type="subcellular location">
    <subcellularLocation>
        <location evidence="1">Membrane</location>
    </subcellularLocation>
</comment>
<evidence type="ECO:0000256" key="3">
    <source>
        <dbReference type="ARBA" id="ARBA00022692"/>
    </source>
</evidence>
<dbReference type="GO" id="GO:0009706">
    <property type="term" value="C:chloroplast inner membrane"/>
    <property type="evidence" value="ECO:0007669"/>
    <property type="project" value="TreeGrafter"/>
</dbReference>
<evidence type="ECO:0000256" key="2">
    <source>
        <dbReference type="ARBA" id="ARBA00007590"/>
    </source>
</evidence>
<evidence type="ECO:0000313" key="9">
    <source>
        <dbReference type="Proteomes" id="UP001202328"/>
    </source>
</evidence>
<feature type="compositionally biased region" description="Basic and acidic residues" evidence="6">
    <location>
        <begin position="85"/>
        <end position="128"/>
    </location>
</feature>
<keyword evidence="5 7" id="KW-0472">Membrane</keyword>
<dbReference type="PANTHER" id="PTHR12668">
    <property type="entry name" value="TRANSMEMBRANE PROTEIN 14, 15"/>
    <property type="match status" value="1"/>
</dbReference>
<name>A0AAD4SWP4_9MAGN</name>
<dbReference type="EMBL" id="JAJJMB010008202">
    <property type="protein sequence ID" value="KAI3925129.1"/>
    <property type="molecule type" value="Genomic_DNA"/>
</dbReference>
<keyword evidence="4 7" id="KW-1133">Transmembrane helix</keyword>
<comment type="similarity">
    <text evidence="2">Belongs to the TMEM14 family.</text>
</comment>
<feature type="compositionally biased region" description="Basic and acidic residues" evidence="6">
    <location>
        <begin position="139"/>
        <end position="182"/>
    </location>
</feature>
<gene>
    <name evidence="8" type="ORF">MKW98_009779</name>
</gene>
<accession>A0AAD4SWP4</accession>
<feature type="region of interest" description="Disordered" evidence="6">
    <location>
        <begin position="83"/>
        <end position="187"/>
    </location>
</feature>
<comment type="caution">
    <text evidence="8">The sequence shown here is derived from an EMBL/GenBank/DDBJ whole genome shotgun (WGS) entry which is preliminary data.</text>
</comment>
<dbReference type="InterPro" id="IPR005349">
    <property type="entry name" value="TMEM14"/>
</dbReference>
<keyword evidence="9" id="KW-1185">Reference proteome</keyword>
<dbReference type="Gene3D" id="1.10.10.1740">
    <property type="entry name" value="Transmembrane protein 14-like"/>
    <property type="match status" value="1"/>
</dbReference>
<dbReference type="PANTHER" id="PTHR12668:SF43">
    <property type="entry name" value="TRANSMEMBRANE PROTEIN 14 HOMOLOG"/>
    <property type="match status" value="1"/>
</dbReference>
<evidence type="ECO:0000256" key="7">
    <source>
        <dbReference type="SAM" id="Phobius"/>
    </source>
</evidence>
<dbReference type="AlphaFoldDB" id="A0AAD4SWP4"/>
<evidence type="ECO:0000256" key="5">
    <source>
        <dbReference type="ARBA" id="ARBA00023136"/>
    </source>
</evidence>
<evidence type="ECO:0000256" key="6">
    <source>
        <dbReference type="SAM" id="MobiDB-lite"/>
    </source>
</evidence>
<evidence type="ECO:0008006" key="10">
    <source>
        <dbReference type="Google" id="ProtNLM"/>
    </source>
</evidence>
<evidence type="ECO:0000256" key="1">
    <source>
        <dbReference type="ARBA" id="ARBA00004370"/>
    </source>
</evidence>
<dbReference type="GO" id="GO:0015245">
    <property type="term" value="F:fatty acid transmembrane transporter activity"/>
    <property type="evidence" value="ECO:0007669"/>
    <property type="project" value="TreeGrafter"/>
</dbReference>
<dbReference type="Pfam" id="PF03647">
    <property type="entry name" value="Tmemb_14"/>
    <property type="match status" value="1"/>
</dbReference>
<sequence length="421" mass="46374">MMTTTVQQRSFISHINPNLKLSSYSFRIQSQAHNIPRSISIPPPLPKGLGRIGAGTPFLSLDHHHHQHRGSKNNNIFASFSASNQEEKKGDEIEAEQEKNEVKAGAEESGESSEHKHVEIDKEKEKSGVKAGAEESGEASEHKHVEIDEEKEKSGVKDGAEESGEASEHKHVEIDEEKEKSGVEVGAEESEEAWKHMLESFKEQALKMQDISQEAYELYSKRAAVILKETLEKLKIQAEKPSLDLSRLAKDISVEGKEYLSTVAENSPEQVKDIVETYATSSADDWKNVDKVPQFFLGIPYGAFLCLGGFLSFMLTGSVSGIRFGTILGGALLALSISSLRACKRGQSSALALKGEAVIAGILFLRPLRLFFQGPSFSSFIMTIISGYMLVYSAHEPRKVEAMVYADLDSFGRGNTRKLIS</sequence>
<evidence type="ECO:0000313" key="8">
    <source>
        <dbReference type="EMBL" id="KAI3925129.1"/>
    </source>
</evidence>
<evidence type="ECO:0000256" key="4">
    <source>
        <dbReference type="ARBA" id="ARBA00022989"/>
    </source>
</evidence>
<proteinExistence type="inferred from homology"/>
<dbReference type="InterPro" id="IPR044890">
    <property type="entry name" value="TMEM14_sf"/>
</dbReference>